<dbReference type="Proteomes" id="UP001242368">
    <property type="component" value="Unassembled WGS sequence"/>
</dbReference>
<evidence type="ECO:0000313" key="1">
    <source>
        <dbReference type="EMBL" id="MDN3709752.1"/>
    </source>
</evidence>
<reference evidence="2" key="1">
    <citation type="journal article" date="2019" name="Int. J. Syst. Evol. Microbiol.">
        <title>The Global Catalogue of Microorganisms (GCM) 10K type strain sequencing project: providing services to taxonomists for standard genome sequencing and annotation.</title>
        <authorList>
            <consortium name="The Broad Institute Genomics Platform"/>
            <consortium name="The Broad Institute Genome Sequencing Center for Infectious Disease"/>
            <person name="Wu L."/>
            <person name="Ma J."/>
        </authorList>
    </citation>
    <scope>NUCLEOTIDE SEQUENCE [LARGE SCALE GENOMIC DNA]</scope>
    <source>
        <strain evidence="2">CECT 7184</strain>
    </source>
</reference>
<evidence type="ECO:0000313" key="2">
    <source>
        <dbReference type="Proteomes" id="UP001242368"/>
    </source>
</evidence>
<evidence type="ECO:0008006" key="3">
    <source>
        <dbReference type="Google" id="ProtNLM"/>
    </source>
</evidence>
<dbReference type="RefSeq" id="WP_290365215.1">
    <property type="nucleotide sequence ID" value="NZ_JAUFQU010000056.1"/>
</dbReference>
<dbReference type="EMBL" id="JAUFQU010000056">
    <property type="protein sequence ID" value="MDN3709752.1"/>
    <property type="molecule type" value="Genomic_DNA"/>
</dbReference>
<accession>A0ABT8D1M9</accession>
<proteinExistence type="predicted"/>
<organism evidence="1 2">
    <name type="scientific">Paenimyroides ceti</name>
    <dbReference type="NCBI Taxonomy" id="395087"/>
    <lineage>
        <taxon>Bacteria</taxon>
        <taxon>Pseudomonadati</taxon>
        <taxon>Bacteroidota</taxon>
        <taxon>Flavobacteriia</taxon>
        <taxon>Flavobacteriales</taxon>
        <taxon>Flavobacteriaceae</taxon>
        <taxon>Paenimyroides</taxon>
    </lineage>
</organism>
<sequence>MLKNISFEKLQEILPKQQFCRINKGELISMGIVNFFSHDEIVTTIVNENQKPISLVLSTNYRTEFLNRM</sequence>
<name>A0ABT8D1M9_9FLAO</name>
<gene>
    <name evidence="1" type="ORF">QW060_22675</name>
</gene>
<keyword evidence="2" id="KW-1185">Reference proteome</keyword>
<protein>
    <recommendedName>
        <fullName evidence="3">HTH LytTR-type domain-containing protein</fullName>
    </recommendedName>
</protein>
<comment type="caution">
    <text evidence="1">The sequence shown here is derived from an EMBL/GenBank/DDBJ whole genome shotgun (WGS) entry which is preliminary data.</text>
</comment>